<keyword evidence="6" id="KW-1185">Reference proteome</keyword>
<dbReference type="InterPro" id="IPR050469">
    <property type="entry name" value="Diguanylate_Cyclase"/>
</dbReference>
<dbReference type="OrthoDB" id="9812260at2"/>
<gene>
    <name evidence="5" type="ORF">GCM10011316_05310</name>
</gene>
<feature type="transmembrane region" description="Helical" evidence="3">
    <location>
        <begin position="144"/>
        <end position="163"/>
    </location>
</feature>
<feature type="domain" description="GGDEF" evidence="4">
    <location>
        <begin position="246"/>
        <end position="379"/>
    </location>
</feature>
<dbReference type="CDD" id="cd01949">
    <property type="entry name" value="GGDEF"/>
    <property type="match status" value="1"/>
</dbReference>
<dbReference type="RefSeq" id="WP_150494155.1">
    <property type="nucleotide sequence ID" value="NZ_BMFA01000001.1"/>
</dbReference>
<keyword evidence="3" id="KW-0812">Transmembrane</keyword>
<evidence type="ECO:0000313" key="6">
    <source>
        <dbReference type="Proteomes" id="UP000605148"/>
    </source>
</evidence>
<feature type="transmembrane region" description="Helical" evidence="3">
    <location>
        <begin position="60"/>
        <end position="80"/>
    </location>
</feature>
<dbReference type="AlphaFoldDB" id="A0A916TBD6"/>
<proteinExistence type="predicted"/>
<evidence type="ECO:0000256" key="1">
    <source>
        <dbReference type="ARBA" id="ARBA00012528"/>
    </source>
</evidence>
<feature type="transmembrane region" description="Helical" evidence="3">
    <location>
        <begin position="92"/>
        <end position="110"/>
    </location>
</feature>
<dbReference type="GO" id="GO:0052621">
    <property type="term" value="F:diguanylate cyclase activity"/>
    <property type="evidence" value="ECO:0007669"/>
    <property type="project" value="UniProtKB-EC"/>
</dbReference>
<feature type="transmembrane region" description="Helical" evidence="3">
    <location>
        <begin position="116"/>
        <end position="137"/>
    </location>
</feature>
<feature type="transmembrane region" description="Helical" evidence="3">
    <location>
        <begin position="6"/>
        <end position="25"/>
    </location>
</feature>
<organism evidence="5 6">
    <name type="scientific">Roseibium aquae</name>
    <dbReference type="NCBI Taxonomy" id="1323746"/>
    <lineage>
        <taxon>Bacteria</taxon>
        <taxon>Pseudomonadati</taxon>
        <taxon>Pseudomonadota</taxon>
        <taxon>Alphaproteobacteria</taxon>
        <taxon>Hyphomicrobiales</taxon>
        <taxon>Stappiaceae</taxon>
        <taxon>Roseibium</taxon>
    </lineage>
</organism>
<reference evidence="5" key="1">
    <citation type="journal article" date="2014" name="Int. J. Syst. Evol. Microbiol.">
        <title>Complete genome sequence of Corynebacterium casei LMG S-19264T (=DSM 44701T), isolated from a smear-ripened cheese.</title>
        <authorList>
            <consortium name="US DOE Joint Genome Institute (JGI-PGF)"/>
            <person name="Walter F."/>
            <person name="Albersmeier A."/>
            <person name="Kalinowski J."/>
            <person name="Ruckert C."/>
        </authorList>
    </citation>
    <scope>NUCLEOTIDE SEQUENCE</scope>
    <source>
        <strain evidence="5">CGMCC 1.12426</strain>
    </source>
</reference>
<dbReference type="EC" id="2.7.7.65" evidence="1"/>
<keyword evidence="3" id="KW-1133">Transmembrane helix</keyword>
<comment type="catalytic activity">
    <reaction evidence="2">
        <text>2 GTP = 3',3'-c-di-GMP + 2 diphosphate</text>
        <dbReference type="Rhea" id="RHEA:24898"/>
        <dbReference type="ChEBI" id="CHEBI:33019"/>
        <dbReference type="ChEBI" id="CHEBI:37565"/>
        <dbReference type="ChEBI" id="CHEBI:58805"/>
        <dbReference type="EC" id="2.7.7.65"/>
    </reaction>
</comment>
<dbReference type="InterPro" id="IPR043128">
    <property type="entry name" value="Rev_trsase/Diguanyl_cyclase"/>
</dbReference>
<dbReference type="InterPro" id="IPR029787">
    <property type="entry name" value="Nucleotide_cyclase"/>
</dbReference>
<dbReference type="SUPFAM" id="SSF55073">
    <property type="entry name" value="Nucleotide cyclase"/>
    <property type="match status" value="1"/>
</dbReference>
<dbReference type="SMART" id="SM00267">
    <property type="entry name" value="GGDEF"/>
    <property type="match status" value="1"/>
</dbReference>
<keyword evidence="3" id="KW-0472">Membrane</keyword>
<dbReference type="PANTHER" id="PTHR45138">
    <property type="entry name" value="REGULATORY COMPONENTS OF SENSORY TRANSDUCTION SYSTEM"/>
    <property type="match status" value="1"/>
</dbReference>
<dbReference type="Pfam" id="PF00990">
    <property type="entry name" value="GGDEF"/>
    <property type="match status" value="1"/>
</dbReference>
<sequence>MDTLTLLAANLVLLFVFASCFFTLAKRLPGQPSWNSWARANALLAAAIACFAFETSVPPAIAILIPNMLIVLGFAYHVQGARQVADLPVEQSYFWGPATALGVVALPAIVLADYRLMYLATNLLVTALALSAVWTYWDLARQKLFSAYGLIGAFSLMAVEGLIRTGHGLLLDPAEATGLRTDLVLTTHLFTSLVFVALAGAFALCLSFERKTEEHRDAARRDPLTGIFNRREFERQLVHVLTQRNLPFAVVQFDIDHFKTVNDRFGHVAGDEALQEVAALIQNNLRGDDCFARLGGEEFAVLMPRVSELGAVKIAERIRGLVCGHIFDFAPPDFRITLSAGVIHGIGEGLTADTVMRTVDESLYQCKHTGRNRVSLARLPNCGPHSPIEGAPARQYG</sequence>
<dbReference type="NCBIfam" id="TIGR00254">
    <property type="entry name" value="GGDEF"/>
    <property type="match status" value="1"/>
</dbReference>
<comment type="caution">
    <text evidence="5">The sequence shown here is derived from an EMBL/GenBank/DDBJ whole genome shotgun (WGS) entry which is preliminary data.</text>
</comment>
<evidence type="ECO:0000256" key="3">
    <source>
        <dbReference type="SAM" id="Phobius"/>
    </source>
</evidence>
<accession>A0A916TBD6</accession>
<dbReference type="InterPro" id="IPR000160">
    <property type="entry name" value="GGDEF_dom"/>
</dbReference>
<dbReference type="EMBL" id="BMFA01000001">
    <property type="protein sequence ID" value="GGB36098.1"/>
    <property type="molecule type" value="Genomic_DNA"/>
</dbReference>
<dbReference type="Proteomes" id="UP000605148">
    <property type="component" value="Unassembled WGS sequence"/>
</dbReference>
<dbReference type="GO" id="GO:0005886">
    <property type="term" value="C:plasma membrane"/>
    <property type="evidence" value="ECO:0007669"/>
    <property type="project" value="TreeGrafter"/>
</dbReference>
<dbReference type="GO" id="GO:0043709">
    <property type="term" value="P:cell adhesion involved in single-species biofilm formation"/>
    <property type="evidence" value="ECO:0007669"/>
    <property type="project" value="TreeGrafter"/>
</dbReference>
<name>A0A916TBD6_9HYPH</name>
<dbReference type="PANTHER" id="PTHR45138:SF9">
    <property type="entry name" value="DIGUANYLATE CYCLASE DGCM-RELATED"/>
    <property type="match status" value="1"/>
</dbReference>
<feature type="transmembrane region" description="Helical" evidence="3">
    <location>
        <begin position="183"/>
        <end position="206"/>
    </location>
</feature>
<dbReference type="FunFam" id="3.30.70.270:FF:000001">
    <property type="entry name" value="Diguanylate cyclase domain protein"/>
    <property type="match status" value="1"/>
</dbReference>
<reference evidence="5" key="2">
    <citation type="submission" date="2020-09" db="EMBL/GenBank/DDBJ databases">
        <authorList>
            <person name="Sun Q."/>
            <person name="Zhou Y."/>
        </authorList>
    </citation>
    <scope>NUCLEOTIDE SEQUENCE</scope>
    <source>
        <strain evidence="5">CGMCC 1.12426</strain>
    </source>
</reference>
<evidence type="ECO:0000256" key="2">
    <source>
        <dbReference type="ARBA" id="ARBA00034247"/>
    </source>
</evidence>
<protein>
    <recommendedName>
        <fullName evidence="1">diguanylate cyclase</fullName>
        <ecNumber evidence="1">2.7.7.65</ecNumber>
    </recommendedName>
</protein>
<evidence type="ECO:0000313" key="5">
    <source>
        <dbReference type="EMBL" id="GGB36098.1"/>
    </source>
</evidence>
<dbReference type="GO" id="GO:1902201">
    <property type="term" value="P:negative regulation of bacterial-type flagellum-dependent cell motility"/>
    <property type="evidence" value="ECO:0007669"/>
    <property type="project" value="TreeGrafter"/>
</dbReference>
<dbReference type="PROSITE" id="PS50887">
    <property type="entry name" value="GGDEF"/>
    <property type="match status" value="1"/>
</dbReference>
<evidence type="ECO:0000259" key="4">
    <source>
        <dbReference type="PROSITE" id="PS50887"/>
    </source>
</evidence>
<dbReference type="Gene3D" id="3.30.70.270">
    <property type="match status" value="1"/>
</dbReference>